<feature type="compositionally biased region" description="Pro residues" evidence="1">
    <location>
        <begin position="184"/>
        <end position="193"/>
    </location>
</feature>
<accession>A0AAV2LWM3</accession>
<dbReference type="AlphaFoldDB" id="A0AAV2LWM3"/>
<dbReference type="EMBL" id="OZ035827">
    <property type="protein sequence ID" value="CAL1605469.1"/>
    <property type="molecule type" value="Genomic_DNA"/>
</dbReference>
<gene>
    <name evidence="2" type="ORF">KC01_LOCUS32853</name>
</gene>
<keyword evidence="3" id="KW-1185">Reference proteome</keyword>
<evidence type="ECO:0000256" key="1">
    <source>
        <dbReference type="SAM" id="MobiDB-lite"/>
    </source>
</evidence>
<protein>
    <submittedName>
        <fullName evidence="2">Uncharacterized protein</fullName>
    </submittedName>
</protein>
<evidence type="ECO:0000313" key="2">
    <source>
        <dbReference type="EMBL" id="CAL1605469.1"/>
    </source>
</evidence>
<evidence type="ECO:0000313" key="3">
    <source>
        <dbReference type="Proteomes" id="UP001497482"/>
    </source>
</evidence>
<organism evidence="2 3">
    <name type="scientific">Knipowitschia caucasica</name>
    <name type="common">Caucasian dwarf goby</name>
    <name type="synonym">Pomatoschistus caucasicus</name>
    <dbReference type="NCBI Taxonomy" id="637954"/>
    <lineage>
        <taxon>Eukaryota</taxon>
        <taxon>Metazoa</taxon>
        <taxon>Chordata</taxon>
        <taxon>Craniata</taxon>
        <taxon>Vertebrata</taxon>
        <taxon>Euteleostomi</taxon>
        <taxon>Actinopterygii</taxon>
        <taxon>Neopterygii</taxon>
        <taxon>Teleostei</taxon>
        <taxon>Neoteleostei</taxon>
        <taxon>Acanthomorphata</taxon>
        <taxon>Gobiaria</taxon>
        <taxon>Gobiiformes</taxon>
        <taxon>Gobioidei</taxon>
        <taxon>Gobiidae</taxon>
        <taxon>Gobiinae</taxon>
        <taxon>Knipowitschia</taxon>
    </lineage>
</organism>
<feature type="region of interest" description="Disordered" evidence="1">
    <location>
        <begin position="1"/>
        <end position="193"/>
    </location>
</feature>
<sequence>MLTPPRIPCCFRAPTRPRPPSGWARSPTGGIPRPPGPAPSARTRHPTHLTSPRLQPLPPDPPPARPPQPREPRTPTGVSQLARRGALHLPAPPSPASARRHATHDPPPLGCGQVATALDTHPTGPLRSPPWIARRTTPFPPWSPGCHPPACWPAHAHPPRTGASNPPPRGSPVPHAAHADLSPPRRPPPQSRP</sequence>
<dbReference type="Proteomes" id="UP001497482">
    <property type="component" value="Chromosome 5"/>
</dbReference>
<proteinExistence type="predicted"/>
<feature type="compositionally biased region" description="Pro residues" evidence="1">
    <location>
        <begin position="138"/>
        <end position="151"/>
    </location>
</feature>
<dbReference type="PRINTS" id="PR01217">
    <property type="entry name" value="PRICHEXTENSN"/>
</dbReference>
<name>A0AAV2LWM3_KNICA</name>
<reference evidence="2 3" key="1">
    <citation type="submission" date="2024-04" db="EMBL/GenBank/DDBJ databases">
        <authorList>
            <person name="Waldvogel A.-M."/>
            <person name="Schoenle A."/>
        </authorList>
    </citation>
    <scope>NUCLEOTIDE SEQUENCE [LARGE SCALE GENOMIC DNA]</scope>
</reference>
<feature type="compositionally biased region" description="Pro residues" evidence="1">
    <location>
        <begin position="55"/>
        <end position="67"/>
    </location>
</feature>